<name>A0ABT1EJ42_9FIRM</name>
<protein>
    <submittedName>
        <fullName evidence="1">Uncharacterized protein</fullName>
    </submittedName>
</protein>
<organism evidence="1 2">
    <name type="scientific">Ohessyouella blattaphilus</name>
    <dbReference type="NCBI Taxonomy" id="2949333"/>
    <lineage>
        <taxon>Bacteria</taxon>
        <taxon>Bacillati</taxon>
        <taxon>Bacillota</taxon>
        <taxon>Clostridia</taxon>
        <taxon>Lachnospirales</taxon>
        <taxon>Lachnospiraceae</taxon>
        <taxon>Ohessyouella</taxon>
    </lineage>
</organism>
<dbReference type="Proteomes" id="UP001523565">
    <property type="component" value="Unassembled WGS sequence"/>
</dbReference>
<evidence type="ECO:0000313" key="2">
    <source>
        <dbReference type="Proteomes" id="UP001523565"/>
    </source>
</evidence>
<dbReference type="RefSeq" id="WP_262069421.1">
    <property type="nucleotide sequence ID" value="NZ_JAMXOC010000014.1"/>
</dbReference>
<evidence type="ECO:0000313" key="1">
    <source>
        <dbReference type="EMBL" id="MCP1110541.1"/>
    </source>
</evidence>
<gene>
    <name evidence="1" type="ORF">NK118_09790</name>
</gene>
<reference evidence="1 2" key="1">
    <citation type="journal article" date="2022" name="Genome Biol. Evol.">
        <title>Host diet, physiology and behaviors set the stage for Lachnospiraceae cladogenesis.</title>
        <authorList>
            <person name="Vera-Ponce De Leon A."/>
            <person name="Schneider M."/>
            <person name="Jahnes B.C."/>
            <person name="Sadowski V."/>
            <person name="Camuy-Velez L.A."/>
            <person name="Duan J."/>
            <person name="Sabree Z.L."/>
        </authorList>
    </citation>
    <scope>NUCLEOTIDE SEQUENCE [LARGE SCALE GENOMIC DNA]</scope>
    <source>
        <strain evidence="1 2">PAL227</strain>
    </source>
</reference>
<dbReference type="EMBL" id="JAMZFV010000014">
    <property type="protein sequence ID" value="MCP1110541.1"/>
    <property type="molecule type" value="Genomic_DNA"/>
</dbReference>
<accession>A0ABT1EJ42</accession>
<sequence length="131" mass="15027">MDEQMREWFEEQKIADVYNKNTFNVDGIVEPKCYDHKILFVLKEANDTVSDGVIDQIESYRDTAKGKGDGFKNAAIKRRLARMYKVASNRNDLEDAEALKHVAYINLKKTSGAGRTNIADVKEYVCKFKNI</sequence>
<proteinExistence type="predicted"/>
<comment type="caution">
    <text evidence="1">The sequence shown here is derived from an EMBL/GenBank/DDBJ whole genome shotgun (WGS) entry which is preliminary data.</text>
</comment>
<keyword evidence="2" id="KW-1185">Reference proteome</keyword>